<dbReference type="AlphaFoldDB" id="A0A7K1SJW2"/>
<reference evidence="1 2" key="1">
    <citation type="submission" date="2019-12" db="EMBL/GenBank/DDBJ databases">
        <title>Spirosoma sp. HMF4905 genome sequencing and assembly.</title>
        <authorList>
            <person name="Kang H."/>
            <person name="Cha I."/>
            <person name="Kim H."/>
            <person name="Joh K."/>
        </authorList>
    </citation>
    <scope>NUCLEOTIDE SEQUENCE [LARGE SCALE GENOMIC DNA]</scope>
    <source>
        <strain evidence="1 2">HMF4905</strain>
    </source>
</reference>
<dbReference type="Proteomes" id="UP000436006">
    <property type="component" value="Unassembled WGS sequence"/>
</dbReference>
<keyword evidence="2" id="KW-1185">Reference proteome</keyword>
<accession>A0A7K1SJW2</accession>
<dbReference type="EMBL" id="WPIN01000014">
    <property type="protein sequence ID" value="MVM34097.1"/>
    <property type="molecule type" value="Genomic_DNA"/>
</dbReference>
<sequence length="84" mass="9668">MEIYEHLNDNQPANADERAAMVARLLDLIERTNAAIDRHTVQEKPDQLAIRQYTELRDEYVREFADLVQPIGLVVQVPPNRQAA</sequence>
<gene>
    <name evidence="1" type="ORF">GO755_28955</name>
</gene>
<evidence type="ECO:0000313" key="2">
    <source>
        <dbReference type="Proteomes" id="UP000436006"/>
    </source>
</evidence>
<organism evidence="1 2">
    <name type="scientific">Spirosoma arboris</name>
    <dbReference type="NCBI Taxonomy" id="2682092"/>
    <lineage>
        <taxon>Bacteria</taxon>
        <taxon>Pseudomonadati</taxon>
        <taxon>Bacteroidota</taxon>
        <taxon>Cytophagia</taxon>
        <taxon>Cytophagales</taxon>
        <taxon>Cytophagaceae</taxon>
        <taxon>Spirosoma</taxon>
    </lineage>
</organism>
<protein>
    <submittedName>
        <fullName evidence="1">Uncharacterized protein</fullName>
    </submittedName>
</protein>
<name>A0A7K1SJW2_9BACT</name>
<evidence type="ECO:0000313" key="1">
    <source>
        <dbReference type="EMBL" id="MVM34097.1"/>
    </source>
</evidence>
<proteinExistence type="predicted"/>
<comment type="caution">
    <text evidence="1">The sequence shown here is derived from an EMBL/GenBank/DDBJ whole genome shotgun (WGS) entry which is preliminary data.</text>
</comment>
<dbReference type="RefSeq" id="WP_157588871.1">
    <property type="nucleotide sequence ID" value="NZ_WPIN01000014.1"/>
</dbReference>